<dbReference type="Ensembl" id="ENSPCET00000017745.1">
    <property type="protein sequence ID" value="ENSPCEP00000017143.1"/>
    <property type="gene ID" value="ENSPCEG00000013480.1"/>
</dbReference>
<keyword evidence="2" id="KW-0539">Nucleus</keyword>
<feature type="region of interest" description="Disordered" evidence="5">
    <location>
        <begin position="33"/>
        <end position="89"/>
    </location>
</feature>
<evidence type="ECO:0000313" key="7">
    <source>
        <dbReference type="Ensembl" id="ENSPCEP00000017143.1"/>
    </source>
</evidence>
<accession>A0A8C8VLM8</accession>
<dbReference type="Proteomes" id="UP000694393">
    <property type="component" value="Unplaced"/>
</dbReference>
<reference evidence="7" key="1">
    <citation type="submission" date="2025-08" db="UniProtKB">
        <authorList>
            <consortium name="Ensembl"/>
        </authorList>
    </citation>
    <scope>IDENTIFICATION</scope>
</reference>
<evidence type="ECO:0000313" key="8">
    <source>
        <dbReference type="Proteomes" id="UP000694393"/>
    </source>
</evidence>
<dbReference type="InterPro" id="IPR022617">
    <property type="entry name" value="Rad60/SUMO-like_dom"/>
</dbReference>
<evidence type="ECO:0000256" key="5">
    <source>
        <dbReference type="SAM" id="MobiDB-lite"/>
    </source>
</evidence>
<comment type="subcellular location">
    <subcellularLocation>
        <location evidence="1">Nucleus</location>
    </subcellularLocation>
</comment>
<evidence type="ECO:0000256" key="2">
    <source>
        <dbReference type="ARBA" id="ARBA00023242"/>
    </source>
</evidence>
<dbReference type="PROSITE" id="PS50053">
    <property type="entry name" value="UBIQUITIN_2"/>
    <property type="match status" value="1"/>
</dbReference>
<dbReference type="Pfam" id="PF11976">
    <property type="entry name" value="Rad60-SLD"/>
    <property type="match status" value="1"/>
</dbReference>
<protein>
    <recommendedName>
        <fullName evidence="3">NFATC2-interacting protein</fullName>
    </recommendedName>
    <alternativeName>
        <fullName evidence="4">Nuclear factor of activated T-cells, cytoplasmic 2-interacting protein</fullName>
    </alternativeName>
</protein>
<dbReference type="GO" id="GO:0005634">
    <property type="term" value="C:nucleus"/>
    <property type="evidence" value="ECO:0007669"/>
    <property type="project" value="UniProtKB-SubCell"/>
</dbReference>
<evidence type="ECO:0000256" key="4">
    <source>
        <dbReference type="ARBA" id="ARBA00042764"/>
    </source>
</evidence>
<dbReference type="SMART" id="SM00213">
    <property type="entry name" value="UBQ"/>
    <property type="match status" value="2"/>
</dbReference>
<dbReference type="SUPFAM" id="SSF54236">
    <property type="entry name" value="Ubiquitin-like"/>
    <property type="match status" value="2"/>
</dbReference>
<organism evidence="7 8">
    <name type="scientific">Pelusios castaneus</name>
    <name type="common">West African mud turtle</name>
    <dbReference type="NCBI Taxonomy" id="367368"/>
    <lineage>
        <taxon>Eukaryota</taxon>
        <taxon>Metazoa</taxon>
        <taxon>Chordata</taxon>
        <taxon>Craniata</taxon>
        <taxon>Vertebrata</taxon>
        <taxon>Euteleostomi</taxon>
        <taxon>Archelosauria</taxon>
        <taxon>Testudinata</taxon>
        <taxon>Testudines</taxon>
        <taxon>Pleurodira</taxon>
        <taxon>Pelomedusidae</taxon>
        <taxon>Pelusios</taxon>
    </lineage>
</organism>
<feature type="domain" description="Ubiquitin-like" evidence="6">
    <location>
        <begin position="333"/>
        <end position="401"/>
    </location>
</feature>
<dbReference type="Gene3D" id="3.10.20.90">
    <property type="entry name" value="Phosphatidylinositol 3-kinase Catalytic Subunit, Chain A, domain 1"/>
    <property type="match status" value="2"/>
</dbReference>
<name>A0A8C8VLM8_9SAUR</name>
<sequence>MAEQAAESRGQLQPQGTSEVQVWGVPKVILEEAQARTQESCPPDAGSPISGGDGPAIPPIYVGGSSSDSNGERISPLLGAAGKPRPKRRRLLCSTEIPTVPVYSNKVTSSFKLCPMELSQKMPTLQCQGEADVDVDDISPIVPPRPERPHAPRLPQGPCADWLEEELQQEEAVRTVRAESPSPPPTPRPTRRLRGRTRREMEQRLQGLSSCLSAAQRSLREELAEDDVILVEPPLPPTPRQLQLKVRSRAEIHRVPVETLQPLQAVVDYMAGRLRVRPRQILLLLRDVELPPDSTPQALGLGVADIIDCVVDVAAGEQQDGGEPEAQLGPGELRLTVRGQEKDSQLTLNVPRAEPLHWLMEHYKEAMGLGGRKLRFFFDGQRLAGTRTPEQLGMESDDVIEAWT</sequence>
<evidence type="ECO:0000259" key="6">
    <source>
        <dbReference type="PROSITE" id="PS50053"/>
    </source>
</evidence>
<dbReference type="GO" id="GO:0045944">
    <property type="term" value="P:positive regulation of transcription by RNA polymerase II"/>
    <property type="evidence" value="ECO:0007669"/>
    <property type="project" value="TreeGrafter"/>
</dbReference>
<evidence type="ECO:0000256" key="3">
    <source>
        <dbReference type="ARBA" id="ARBA00039921"/>
    </source>
</evidence>
<keyword evidence="8" id="KW-1185">Reference proteome</keyword>
<reference evidence="7" key="2">
    <citation type="submission" date="2025-09" db="UniProtKB">
        <authorList>
            <consortium name="Ensembl"/>
        </authorList>
    </citation>
    <scope>IDENTIFICATION</scope>
</reference>
<dbReference type="PANTHER" id="PTHR47187:SF1">
    <property type="entry name" value="NFATC2-INTERACTING PROTEIN"/>
    <property type="match status" value="1"/>
</dbReference>
<dbReference type="InterPro" id="IPR052324">
    <property type="entry name" value="NFATC2-Int_DNA_Repair"/>
</dbReference>
<evidence type="ECO:0000256" key="1">
    <source>
        <dbReference type="ARBA" id="ARBA00004123"/>
    </source>
</evidence>
<dbReference type="InterPro" id="IPR000626">
    <property type="entry name" value="Ubiquitin-like_dom"/>
</dbReference>
<dbReference type="PANTHER" id="PTHR47187">
    <property type="entry name" value="NFATC2-INTERACTING PROTEIN"/>
    <property type="match status" value="1"/>
</dbReference>
<dbReference type="InterPro" id="IPR029071">
    <property type="entry name" value="Ubiquitin-like_domsf"/>
</dbReference>
<proteinExistence type="predicted"/>
<dbReference type="AlphaFoldDB" id="A0A8C8VLM8"/>
<feature type="region of interest" description="Disordered" evidence="5">
    <location>
        <begin position="171"/>
        <end position="198"/>
    </location>
</feature>
<dbReference type="CDD" id="cd17078">
    <property type="entry name" value="Ubl_SLD1_NFATC2ip"/>
    <property type="match status" value="1"/>
</dbReference>